<keyword evidence="1" id="KW-1133">Transmembrane helix</keyword>
<dbReference type="PANTHER" id="PTHR43143">
    <property type="entry name" value="METALLOPHOSPHOESTERASE, CALCINEURIN SUPERFAMILY"/>
    <property type="match status" value="1"/>
</dbReference>
<accession>A0AAU9EQC7</accession>
<feature type="domain" description="Calcineurin-like phosphoesterase" evidence="2">
    <location>
        <begin position="156"/>
        <end position="358"/>
    </location>
</feature>
<dbReference type="InterPro" id="IPR051918">
    <property type="entry name" value="STPP_CPPED1"/>
</dbReference>
<dbReference type="AlphaFoldDB" id="A0AAU9EQC7"/>
<keyword evidence="4" id="KW-1185">Reference proteome</keyword>
<dbReference type="PANTHER" id="PTHR43143:SF1">
    <property type="entry name" value="SERINE_THREONINE-PROTEIN PHOSPHATASE CPPED1"/>
    <property type="match status" value="1"/>
</dbReference>
<dbReference type="Proteomes" id="UP001321786">
    <property type="component" value="Chromosome"/>
</dbReference>
<dbReference type="Gene3D" id="3.60.21.10">
    <property type="match status" value="1"/>
</dbReference>
<dbReference type="RefSeq" id="WP_338535198.1">
    <property type="nucleotide sequence ID" value="NZ_AP028654.1"/>
</dbReference>
<evidence type="ECO:0000313" key="3">
    <source>
        <dbReference type="EMBL" id="BEP29571.1"/>
    </source>
</evidence>
<dbReference type="InterPro" id="IPR029052">
    <property type="entry name" value="Metallo-depent_PP-like"/>
</dbReference>
<keyword evidence="1" id="KW-0472">Membrane</keyword>
<evidence type="ECO:0000259" key="2">
    <source>
        <dbReference type="Pfam" id="PF00149"/>
    </source>
</evidence>
<name>A0AAU9EQC7_9FIRM</name>
<keyword evidence="1" id="KW-0812">Transmembrane</keyword>
<dbReference type="GO" id="GO:0016787">
    <property type="term" value="F:hydrolase activity"/>
    <property type="evidence" value="ECO:0007669"/>
    <property type="project" value="InterPro"/>
</dbReference>
<evidence type="ECO:0000256" key="1">
    <source>
        <dbReference type="SAM" id="Phobius"/>
    </source>
</evidence>
<reference evidence="3 4" key="1">
    <citation type="submission" date="2023-08" db="EMBL/GenBank/DDBJ databases">
        <title>Helicovermis profunda gen. nov., sp. nov., a novel mesophilic, fermentative bacterium within the Bacillota from a deep-sea hydrothermal vent chimney.</title>
        <authorList>
            <person name="Miyazaki U."/>
            <person name="Mizutani D."/>
            <person name="Hashimoto Y."/>
            <person name="Tame A."/>
            <person name="Sawayama S."/>
            <person name="Miyazaki J."/>
            <person name="Takai K."/>
            <person name="Nakagawa S."/>
        </authorList>
    </citation>
    <scope>NUCLEOTIDE SEQUENCE [LARGE SCALE GENOMIC DNA]</scope>
    <source>
        <strain evidence="3 4">S502</strain>
    </source>
</reference>
<dbReference type="KEGG" id="hprf:HLPR_19020"/>
<protein>
    <recommendedName>
        <fullName evidence="2">Calcineurin-like phosphoesterase domain-containing protein</fullName>
    </recommendedName>
</protein>
<feature type="transmembrane region" description="Helical" evidence="1">
    <location>
        <begin position="5"/>
        <end position="24"/>
    </location>
</feature>
<evidence type="ECO:0000313" key="4">
    <source>
        <dbReference type="Proteomes" id="UP001321786"/>
    </source>
</evidence>
<organism evidence="3 4">
    <name type="scientific">Helicovermis profundi</name>
    <dbReference type="NCBI Taxonomy" id="3065157"/>
    <lineage>
        <taxon>Bacteria</taxon>
        <taxon>Bacillati</taxon>
        <taxon>Bacillota</taxon>
        <taxon>Clostridia</taxon>
        <taxon>Helicovermis</taxon>
    </lineage>
</organism>
<dbReference type="Pfam" id="PF00149">
    <property type="entry name" value="Metallophos"/>
    <property type="match status" value="1"/>
</dbReference>
<gene>
    <name evidence="3" type="ORF">HLPR_19020</name>
</gene>
<dbReference type="SUPFAM" id="SSF56300">
    <property type="entry name" value="Metallo-dependent phosphatases"/>
    <property type="match status" value="1"/>
</dbReference>
<dbReference type="EMBL" id="AP028654">
    <property type="protein sequence ID" value="BEP29571.1"/>
    <property type="molecule type" value="Genomic_DNA"/>
</dbReference>
<sequence length="484" mass="56690">MKKKIIVFLSLIFFVFLSFIYFGYNNFKIDESFKEIPLNFNPYNLNSEYNFNGITVKIHGGFVKGTIKDKKGNTNIILRALSPNPVVSVSKSEKYTNKTYLIIENINSLKVDILSERNFLKSIIDTNNVQFVIDLNKYTSQIIKIVPKKTDENSEIVILGDNRNGYDTFLKMIDQINAINPLFVIDNGDLVYGGEPNKYRLFYETILNFKVPLYTTLGNHDIRENGRKIYTKLFGPPYYSFDYGDIHFVFLDSSRGWENKEAIPKDQYKWLEYDLKKAFGKRIFVVSHIPPIDPRSNVEDIGDNELKDKNFIKNIINDYSSAKNFAHGFHDKKEALKFENLMSKYKVDTVFLSHIHSYFNYVKGDVRYIISGGAGAELLTKNSYYHFLKIKINTQDKFIEMIELPSPPNNIIDRYIAVINLFSKALYKEYKIWIVSFEILVNTLIIFFIYINRQIIITYIKISIKFIKKIFVYSVQEFKNMRKK</sequence>
<dbReference type="InterPro" id="IPR004843">
    <property type="entry name" value="Calcineurin-like_PHP"/>
</dbReference>
<proteinExistence type="predicted"/>
<feature type="transmembrane region" description="Helical" evidence="1">
    <location>
        <begin position="432"/>
        <end position="451"/>
    </location>
</feature>